<protein>
    <recommendedName>
        <fullName evidence="3">Reverse transcriptase</fullName>
    </recommendedName>
</protein>
<accession>A0ABR0R2W2</accession>
<comment type="caution">
    <text evidence="1">The sequence shown here is derived from an EMBL/GenBank/DDBJ whole genome shotgun (WGS) entry which is preliminary data.</text>
</comment>
<gene>
    <name evidence="1" type="ORF">PVK06_002115</name>
</gene>
<keyword evidence="2" id="KW-1185">Reference proteome</keyword>
<evidence type="ECO:0000313" key="1">
    <source>
        <dbReference type="EMBL" id="KAK5845874.1"/>
    </source>
</evidence>
<dbReference type="Proteomes" id="UP001358586">
    <property type="component" value="Chromosome 1"/>
</dbReference>
<name>A0ABR0R2W2_GOSAR</name>
<reference evidence="1 2" key="1">
    <citation type="submission" date="2023-03" db="EMBL/GenBank/DDBJ databases">
        <title>WGS of Gossypium arboreum.</title>
        <authorList>
            <person name="Yu D."/>
        </authorList>
    </citation>
    <scope>NUCLEOTIDE SEQUENCE [LARGE SCALE GENOMIC DNA]</scope>
    <source>
        <tissue evidence="1">Leaf</tissue>
    </source>
</reference>
<evidence type="ECO:0000313" key="2">
    <source>
        <dbReference type="Proteomes" id="UP001358586"/>
    </source>
</evidence>
<sequence length="191" mass="22237">MEAIRKFCGYTNGIDVCAEGSKGGLSLSWKEGVDVLENNFGKVIKQGWDLDEKSLPKKLEDLKLKLKNWEKSNSRSRWKTRENLKSRLNHLNREDLDSDILAELTEVKLALNIEADKEELYWEQRARANWLRIGDRNTAFFHNFASQRKKKNLIKKLEDRRGGLVEGDNAINKLATNFFPRSFFFKTTTKL</sequence>
<proteinExistence type="predicted"/>
<evidence type="ECO:0008006" key="3">
    <source>
        <dbReference type="Google" id="ProtNLM"/>
    </source>
</evidence>
<organism evidence="1 2">
    <name type="scientific">Gossypium arboreum</name>
    <name type="common">Tree cotton</name>
    <name type="synonym">Gossypium nanking</name>
    <dbReference type="NCBI Taxonomy" id="29729"/>
    <lineage>
        <taxon>Eukaryota</taxon>
        <taxon>Viridiplantae</taxon>
        <taxon>Streptophyta</taxon>
        <taxon>Embryophyta</taxon>
        <taxon>Tracheophyta</taxon>
        <taxon>Spermatophyta</taxon>
        <taxon>Magnoliopsida</taxon>
        <taxon>eudicotyledons</taxon>
        <taxon>Gunneridae</taxon>
        <taxon>Pentapetalae</taxon>
        <taxon>rosids</taxon>
        <taxon>malvids</taxon>
        <taxon>Malvales</taxon>
        <taxon>Malvaceae</taxon>
        <taxon>Malvoideae</taxon>
        <taxon>Gossypium</taxon>
    </lineage>
</organism>
<dbReference type="EMBL" id="JARKNE010000001">
    <property type="protein sequence ID" value="KAK5845874.1"/>
    <property type="molecule type" value="Genomic_DNA"/>
</dbReference>